<dbReference type="Proteomes" id="UP000095287">
    <property type="component" value="Unplaced"/>
</dbReference>
<keyword evidence="1" id="KW-1185">Reference proteome</keyword>
<sequence>MRNNSSFCQFFRGNRLTTSEKWTQNDLQFSYGSPYYGSGQCGLQINVQLPPDESNVSGRIDTNPYGGNQVYYMLYLPSYVDTLTEFQFSDVNFGCITLDMVYQSSSIEWKGSNQFANDFSLANAQNIQFKYQRLQSFGYNCPLNGALTIHYNLRVLDDLQGAGTESPKNGTMML</sequence>
<dbReference type="AlphaFoldDB" id="A0A1I7Z916"/>
<proteinExistence type="predicted"/>
<evidence type="ECO:0000313" key="2">
    <source>
        <dbReference type="WBParaSite" id="L893_g23812.t2"/>
    </source>
</evidence>
<dbReference type="WBParaSite" id="L893_g23812.t2">
    <property type="protein sequence ID" value="L893_g23812.t2"/>
    <property type="gene ID" value="L893_g23812"/>
</dbReference>
<name>A0A1I7Z916_9BILA</name>
<accession>A0A1I7Z916</accession>
<reference evidence="2" key="1">
    <citation type="submission" date="2016-11" db="UniProtKB">
        <authorList>
            <consortium name="WormBaseParasite"/>
        </authorList>
    </citation>
    <scope>IDENTIFICATION</scope>
</reference>
<organism evidence="1 2">
    <name type="scientific">Steinernema glaseri</name>
    <dbReference type="NCBI Taxonomy" id="37863"/>
    <lineage>
        <taxon>Eukaryota</taxon>
        <taxon>Metazoa</taxon>
        <taxon>Ecdysozoa</taxon>
        <taxon>Nematoda</taxon>
        <taxon>Chromadorea</taxon>
        <taxon>Rhabditida</taxon>
        <taxon>Tylenchina</taxon>
        <taxon>Panagrolaimomorpha</taxon>
        <taxon>Strongyloidoidea</taxon>
        <taxon>Steinernematidae</taxon>
        <taxon>Steinernema</taxon>
    </lineage>
</organism>
<protein>
    <submittedName>
        <fullName evidence="2">CUB domain-containing protein</fullName>
    </submittedName>
</protein>
<evidence type="ECO:0000313" key="1">
    <source>
        <dbReference type="Proteomes" id="UP000095287"/>
    </source>
</evidence>